<comment type="caution">
    <text evidence="1">The sequence shown here is derived from an EMBL/GenBank/DDBJ whole genome shotgun (WGS) entry which is preliminary data.</text>
</comment>
<reference evidence="2" key="1">
    <citation type="journal article" date="2019" name="Int. J. Syst. Evol. Microbiol.">
        <title>The Global Catalogue of Microorganisms (GCM) 10K type strain sequencing project: providing services to taxonomists for standard genome sequencing and annotation.</title>
        <authorList>
            <consortium name="The Broad Institute Genomics Platform"/>
            <consortium name="The Broad Institute Genome Sequencing Center for Infectious Disease"/>
            <person name="Wu L."/>
            <person name="Ma J."/>
        </authorList>
    </citation>
    <scope>NUCLEOTIDE SEQUENCE [LARGE SCALE GENOMIC DNA]</scope>
    <source>
        <strain evidence="2">NBRC 103632</strain>
    </source>
</reference>
<name>A0AA37WU76_9HYPH</name>
<sequence>MTGSAWQPMAAAPRDRRIDLQAERWMAGGERLRVEVFAGCKWNPGGTVRHPAPYWRRLPTGWTATAWREVAP</sequence>
<keyword evidence="2" id="KW-1185">Reference proteome</keyword>
<dbReference type="AlphaFoldDB" id="A0AA37WU76"/>
<evidence type="ECO:0000313" key="1">
    <source>
        <dbReference type="EMBL" id="GLS73975.1"/>
    </source>
</evidence>
<dbReference type="RefSeq" id="WP_238195417.1">
    <property type="nucleotide sequence ID" value="NZ_BPQZ01000005.1"/>
</dbReference>
<evidence type="ECO:0000313" key="2">
    <source>
        <dbReference type="Proteomes" id="UP001157440"/>
    </source>
</evidence>
<dbReference type="Proteomes" id="UP001157440">
    <property type="component" value="Unassembled WGS sequence"/>
</dbReference>
<organism evidence="1 2">
    <name type="scientific">Methylobacterium tardum</name>
    <dbReference type="NCBI Taxonomy" id="374432"/>
    <lineage>
        <taxon>Bacteria</taxon>
        <taxon>Pseudomonadati</taxon>
        <taxon>Pseudomonadota</taxon>
        <taxon>Alphaproteobacteria</taxon>
        <taxon>Hyphomicrobiales</taxon>
        <taxon>Methylobacteriaceae</taxon>
        <taxon>Methylobacterium</taxon>
    </lineage>
</organism>
<proteinExistence type="predicted"/>
<protein>
    <submittedName>
        <fullName evidence="1">Uncharacterized protein</fullName>
    </submittedName>
</protein>
<accession>A0AA37WU76</accession>
<gene>
    <name evidence="1" type="ORF">GCM10007890_59900</name>
</gene>
<dbReference type="EMBL" id="BSPL01000033">
    <property type="protein sequence ID" value="GLS73975.1"/>
    <property type="molecule type" value="Genomic_DNA"/>
</dbReference>